<organism evidence="3 4">
    <name type="scientific">Paenimyroides baculatum</name>
    <dbReference type="NCBI Taxonomy" id="2608000"/>
    <lineage>
        <taxon>Bacteria</taxon>
        <taxon>Pseudomonadati</taxon>
        <taxon>Bacteroidota</taxon>
        <taxon>Flavobacteriia</taxon>
        <taxon>Flavobacteriales</taxon>
        <taxon>Flavobacteriaceae</taxon>
        <taxon>Paenimyroides</taxon>
    </lineage>
</organism>
<dbReference type="InterPro" id="IPR013766">
    <property type="entry name" value="Thioredoxin_domain"/>
</dbReference>
<feature type="chain" id="PRO_5024318079" description="Thioredoxin domain-containing protein" evidence="1">
    <location>
        <begin position="19"/>
        <end position="188"/>
    </location>
</feature>
<dbReference type="PROSITE" id="PS51352">
    <property type="entry name" value="THIOREDOXIN_2"/>
    <property type="match status" value="1"/>
</dbReference>
<protein>
    <recommendedName>
        <fullName evidence="2">Thioredoxin domain-containing protein</fullName>
    </recommendedName>
</protein>
<dbReference type="RefSeq" id="WP_150014989.1">
    <property type="nucleotide sequence ID" value="NZ_VWSG01000021.1"/>
</dbReference>
<keyword evidence="1" id="KW-0732">Signal</keyword>
<feature type="domain" description="Thioredoxin" evidence="2">
    <location>
        <begin position="7"/>
        <end position="188"/>
    </location>
</feature>
<sequence>MKFIISILLFIIAMNINAQNYDTCKIQKSEAINAQKIDKNELICIAKNSEKPFTVFYTLTSWCAPCREHFPDILELNKTGKVNLYVVLVESEKDKRIVNAINFIKSKSENIKFGVLKDEFYGTNTGKRNKKFVTEITPKNNEVIDGYGKLILVDKSGKILYTTSWKDYEGDSKNYKKMLNNKILPLIK</sequence>
<dbReference type="InterPro" id="IPR013740">
    <property type="entry name" value="Redoxin"/>
</dbReference>
<dbReference type="GO" id="GO:0016491">
    <property type="term" value="F:oxidoreductase activity"/>
    <property type="evidence" value="ECO:0007669"/>
    <property type="project" value="InterPro"/>
</dbReference>
<evidence type="ECO:0000313" key="4">
    <source>
        <dbReference type="Proteomes" id="UP000325141"/>
    </source>
</evidence>
<feature type="signal peptide" evidence="1">
    <location>
        <begin position="1"/>
        <end position="18"/>
    </location>
</feature>
<evidence type="ECO:0000259" key="2">
    <source>
        <dbReference type="PROSITE" id="PS51352"/>
    </source>
</evidence>
<dbReference type="Gene3D" id="3.40.30.10">
    <property type="entry name" value="Glutaredoxin"/>
    <property type="match status" value="1"/>
</dbReference>
<name>A0A5M6C9E3_9FLAO</name>
<dbReference type="InterPro" id="IPR036249">
    <property type="entry name" value="Thioredoxin-like_sf"/>
</dbReference>
<evidence type="ECO:0000256" key="1">
    <source>
        <dbReference type="SAM" id="SignalP"/>
    </source>
</evidence>
<dbReference type="EMBL" id="VWSG01000021">
    <property type="protein sequence ID" value="KAA5531633.1"/>
    <property type="molecule type" value="Genomic_DNA"/>
</dbReference>
<dbReference type="AlphaFoldDB" id="A0A5M6C9E3"/>
<evidence type="ECO:0000313" key="3">
    <source>
        <dbReference type="EMBL" id="KAA5531633.1"/>
    </source>
</evidence>
<dbReference type="SUPFAM" id="SSF52833">
    <property type="entry name" value="Thioredoxin-like"/>
    <property type="match status" value="1"/>
</dbReference>
<keyword evidence="4" id="KW-1185">Reference proteome</keyword>
<dbReference type="Proteomes" id="UP000325141">
    <property type="component" value="Unassembled WGS sequence"/>
</dbReference>
<accession>A0A5M6C9E3</accession>
<gene>
    <name evidence="3" type="ORF">F0460_15710</name>
</gene>
<dbReference type="Pfam" id="PF08534">
    <property type="entry name" value="Redoxin"/>
    <property type="match status" value="1"/>
</dbReference>
<comment type="caution">
    <text evidence="3">The sequence shown here is derived from an EMBL/GenBank/DDBJ whole genome shotgun (WGS) entry which is preliminary data.</text>
</comment>
<proteinExistence type="predicted"/>
<reference evidence="3 4" key="1">
    <citation type="submission" date="2019-09" db="EMBL/GenBank/DDBJ databases">
        <title>Genome sequence and assembly of Flavobacterium sp.</title>
        <authorList>
            <person name="Chhetri G."/>
        </authorList>
    </citation>
    <scope>NUCLEOTIDE SEQUENCE [LARGE SCALE GENOMIC DNA]</scope>
    <source>
        <strain evidence="3 4">SNL9</strain>
    </source>
</reference>